<evidence type="ECO:0000259" key="2">
    <source>
        <dbReference type="Pfam" id="PF00561"/>
    </source>
</evidence>
<evidence type="ECO:0000313" key="3">
    <source>
        <dbReference type="EMBL" id="ALO16554.1"/>
    </source>
</evidence>
<sequence>MKLNSQIIGNGHPLIILHGLYGSSDNWLSHGKELSDHYEVHLVDQRNHGNSPHSKEHNYTAMEGDLLQYMDNNQIERAVLIGHSMGGKTAMFFALAHPERVSALIVVDMSPKAYDSLEDAKTLYHKEIFQGLRSLNLPALKDRTEAEEQLAEYIPQGRIRKFLLKNLQRKKDDKSFYWQLNLEGLWDSLDNILEGIDPEMTSPVTAFPVLFIRGEKSGYIDDDAIPLIRAIFPYAELETIEDTGHWLHAEKPDDFMRVVNEFLD</sequence>
<dbReference type="EMBL" id="CP013118">
    <property type="protein sequence ID" value="ALO16554.1"/>
    <property type="molecule type" value="Genomic_DNA"/>
</dbReference>
<dbReference type="GO" id="GO:0016787">
    <property type="term" value="F:hydrolase activity"/>
    <property type="evidence" value="ECO:0007669"/>
    <property type="project" value="UniProtKB-KW"/>
</dbReference>
<dbReference type="STRING" id="1307839.L21SP5_02934"/>
<feature type="domain" description="AB hydrolase-1" evidence="2">
    <location>
        <begin position="13"/>
        <end position="252"/>
    </location>
</feature>
<dbReference type="Gene3D" id="3.40.50.1820">
    <property type="entry name" value="alpha/beta hydrolase"/>
    <property type="match status" value="1"/>
</dbReference>
<organism evidence="3 4">
    <name type="scientific">Salinivirga cyanobacteriivorans</name>
    <dbReference type="NCBI Taxonomy" id="1307839"/>
    <lineage>
        <taxon>Bacteria</taxon>
        <taxon>Pseudomonadati</taxon>
        <taxon>Bacteroidota</taxon>
        <taxon>Bacteroidia</taxon>
        <taxon>Bacteroidales</taxon>
        <taxon>Salinivirgaceae</taxon>
        <taxon>Salinivirga</taxon>
    </lineage>
</organism>
<dbReference type="KEGG" id="blq:L21SP5_02934"/>
<keyword evidence="1 3" id="KW-0378">Hydrolase</keyword>
<dbReference type="PANTHER" id="PTHR46118">
    <property type="entry name" value="PROTEIN ABHD11"/>
    <property type="match status" value="1"/>
</dbReference>
<dbReference type="SUPFAM" id="SSF53474">
    <property type="entry name" value="alpha/beta-Hydrolases"/>
    <property type="match status" value="1"/>
</dbReference>
<dbReference type="PATRIC" id="fig|1307839.3.peg.3081"/>
<dbReference type="PRINTS" id="PR00412">
    <property type="entry name" value="EPOXHYDRLASE"/>
</dbReference>
<evidence type="ECO:0000313" key="4">
    <source>
        <dbReference type="Proteomes" id="UP000064893"/>
    </source>
</evidence>
<dbReference type="Proteomes" id="UP000064893">
    <property type="component" value="Chromosome"/>
</dbReference>
<accession>A0A0S2I2V5</accession>
<dbReference type="Pfam" id="PF00561">
    <property type="entry name" value="Abhydrolase_1"/>
    <property type="match status" value="1"/>
</dbReference>
<dbReference type="InterPro" id="IPR029058">
    <property type="entry name" value="AB_hydrolase_fold"/>
</dbReference>
<dbReference type="AlphaFoldDB" id="A0A0S2I2V5"/>
<dbReference type="PRINTS" id="PR00111">
    <property type="entry name" value="ABHYDROLASE"/>
</dbReference>
<evidence type="ECO:0000256" key="1">
    <source>
        <dbReference type="ARBA" id="ARBA00022801"/>
    </source>
</evidence>
<keyword evidence="4" id="KW-1185">Reference proteome</keyword>
<dbReference type="InterPro" id="IPR000073">
    <property type="entry name" value="AB_hydrolase_1"/>
</dbReference>
<name>A0A0S2I2V5_9BACT</name>
<dbReference type="InterPro" id="IPR000639">
    <property type="entry name" value="Epox_hydrolase-like"/>
</dbReference>
<gene>
    <name evidence="3" type="primary">ybfF</name>
    <name evidence="3" type="ORF">L21SP5_02934</name>
</gene>
<protein>
    <submittedName>
        <fullName evidence="3">Esterase YbfF</fullName>
        <ecNumber evidence="3">3.1.-.-</ecNumber>
    </submittedName>
</protein>
<dbReference type="OrthoDB" id="9808398at2"/>
<dbReference type="RefSeq" id="WP_057953915.1">
    <property type="nucleotide sequence ID" value="NZ_CP013118.1"/>
</dbReference>
<dbReference type="EC" id="3.1.-.-" evidence="3"/>
<reference evidence="3 4" key="1">
    <citation type="submission" date="2015-11" db="EMBL/GenBank/DDBJ databases">
        <title>Description and complete genome sequence of a novel strain predominating in hypersaline microbial mats and representing a new family of the Bacteriodetes phylum.</title>
        <authorList>
            <person name="Spring S."/>
            <person name="Bunk B."/>
            <person name="Sproer C."/>
            <person name="Klenk H.-P."/>
        </authorList>
    </citation>
    <scope>NUCLEOTIDE SEQUENCE [LARGE SCALE GENOMIC DNA]</scope>
    <source>
        <strain evidence="3 4">L21-Spi-D4</strain>
    </source>
</reference>
<proteinExistence type="predicted"/>
<dbReference type="PANTHER" id="PTHR46118:SF4">
    <property type="entry name" value="PROTEIN ABHD11"/>
    <property type="match status" value="1"/>
</dbReference>